<dbReference type="InterPro" id="IPR051258">
    <property type="entry name" value="Diverse_Substrate_Transporter"/>
</dbReference>
<keyword evidence="3 7" id="KW-0812">Transmembrane</keyword>
<dbReference type="PANTHER" id="PTHR42920">
    <property type="entry name" value="OS03G0707200 PROTEIN-RELATED"/>
    <property type="match status" value="1"/>
</dbReference>
<feature type="compositionally biased region" description="Basic and acidic residues" evidence="6">
    <location>
        <begin position="362"/>
        <end position="382"/>
    </location>
</feature>
<feature type="transmembrane region" description="Helical" evidence="7">
    <location>
        <begin position="144"/>
        <end position="168"/>
    </location>
</feature>
<keyword evidence="5 7" id="KW-0472">Membrane</keyword>
<evidence type="ECO:0000313" key="10">
    <source>
        <dbReference type="Proteomes" id="UP000572268"/>
    </source>
</evidence>
<evidence type="ECO:0000256" key="3">
    <source>
        <dbReference type="ARBA" id="ARBA00022692"/>
    </source>
</evidence>
<evidence type="ECO:0000256" key="1">
    <source>
        <dbReference type="ARBA" id="ARBA00004651"/>
    </source>
</evidence>
<dbReference type="AlphaFoldDB" id="A0A7J6L1U0"/>
<dbReference type="SUPFAM" id="SSF103481">
    <property type="entry name" value="Multidrug resistance efflux transporter EmrE"/>
    <property type="match status" value="2"/>
</dbReference>
<proteinExistence type="predicted"/>
<evidence type="ECO:0000256" key="5">
    <source>
        <dbReference type="ARBA" id="ARBA00023136"/>
    </source>
</evidence>
<feature type="transmembrane region" description="Helical" evidence="7">
    <location>
        <begin position="234"/>
        <end position="257"/>
    </location>
</feature>
<organism evidence="9 10">
    <name type="scientific">Perkinsus olseni</name>
    <name type="common">Perkinsus atlanticus</name>
    <dbReference type="NCBI Taxonomy" id="32597"/>
    <lineage>
        <taxon>Eukaryota</taxon>
        <taxon>Sar</taxon>
        <taxon>Alveolata</taxon>
        <taxon>Perkinsozoa</taxon>
        <taxon>Perkinsea</taxon>
        <taxon>Perkinsida</taxon>
        <taxon>Perkinsidae</taxon>
        <taxon>Perkinsus</taxon>
    </lineage>
</organism>
<keyword evidence="2" id="KW-1003">Cell membrane</keyword>
<comment type="subcellular location">
    <subcellularLocation>
        <location evidence="1">Cell membrane</location>
        <topology evidence="1">Multi-pass membrane protein</topology>
    </subcellularLocation>
</comment>
<evidence type="ECO:0000256" key="4">
    <source>
        <dbReference type="ARBA" id="ARBA00022989"/>
    </source>
</evidence>
<protein>
    <recommendedName>
        <fullName evidence="8">EamA domain-containing protein</fullName>
    </recommendedName>
</protein>
<feature type="transmembrane region" description="Helical" evidence="7">
    <location>
        <begin position="51"/>
        <end position="72"/>
    </location>
</feature>
<dbReference type="PANTHER" id="PTHR42920:SF5">
    <property type="entry name" value="EAMA DOMAIN-CONTAINING PROTEIN"/>
    <property type="match status" value="1"/>
</dbReference>
<feature type="transmembrane region" description="Helical" evidence="7">
    <location>
        <begin position="263"/>
        <end position="287"/>
    </location>
</feature>
<gene>
    <name evidence="9" type="ORF">FOL46_009483</name>
</gene>
<feature type="domain" description="EamA" evidence="8">
    <location>
        <begin position="51"/>
        <end position="192"/>
    </location>
</feature>
<feature type="region of interest" description="Disordered" evidence="6">
    <location>
        <begin position="362"/>
        <end position="415"/>
    </location>
</feature>
<evidence type="ECO:0000259" key="8">
    <source>
        <dbReference type="Pfam" id="PF00892"/>
    </source>
</evidence>
<evidence type="ECO:0000313" key="9">
    <source>
        <dbReference type="EMBL" id="KAF4652829.1"/>
    </source>
</evidence>
<feature type="domain" description="EamA" evidence="8">
    <location>
        <begin position="205"/>
        <end position="345"/>
    </location>
</feature>
<keyword evidence="4 7" id="KW-1133">Transmembrane helix</keyword>
<dbReference type="Pfam" id="PF00892">
    <property type="entry name" value="EamA"/>
    <property type="match status" value="2"/>
</dbReference>
<evidence type="ECO:0000256" key="7">
    <source>
        <dbReference type="SAM" id="Phobius"/>
    </source>
</evidence>
<dbReference type="InterPro" id="IPR000620">
    <property type="entry name" value="EamA_dom"/>
</dbReference>
<comment type="caution">
    <text evidence="9">The sequence shown here is derived from an EMBL/GenBank/DDBJ whole genome shotgun (WGS) entry which is preliminary data.</text>
</comment>
<sequence>MSSTTSLRVPGPGPRTRLLTPIAEDQKPKSPTFYEHHDVVSGPGSADLARAHLMMLFSQALFAGNYVCFKAFSRHSEDIFGKTSATIFSLMRGIVSLVLLPIIFYTSPDRHYEGVLRMKKANIKPVLIQGLAGAARQNIVPYGLMFTGAASAGVVQPFVPVCTCMLAVAFGLEKGNKIKYLSMLIGCVGVFIAAKGYDFGGVDLGFLILLGVPVTKSIQVTGQKIALSTMRPMAVQFYQIICLCAFTTPFTLSVLGWDMPRAWYLISSLGFPGWGAVLYSVFFIILISWRIQLAAVKQLGPIAVGLYQVTQPVFCFIFAYFLLGEPIFPHQVVGGVLVCIGLGIFVYGQYLTALKKEREAEQARASENERVPDESPQPREGDDAMEAGRASENVRPRRKHSRSVGLHFASSVSDM</sequence>
<accession>A0A7J6L1U0</accession>
<name>A0A7J6L1U0_PEROL</name>
<dbReference type="EMBL" id="JABANN010000870">
    <property type="protein sequence ID" value="KAF4652829.1"/>
    <property type="molecule type" value="Genomic_DNA"/>
</dbReference>
<feature type="transmembrane region" description="Helical" evidence="7">
    <location>
        <begin position="84"/>
        <end position="105"/>
    </location>
</feature>
<dbReference type="InterPro" id="IPR037185">
    <property type="entry name" value="EmrE-like"/>
</dbReference>
<dbReference type="GO" id="GO:0005886">
    <property type="term" value="C:plasma membrane"/>
    <property type="evidence" value="ECO:0007669"/>
    <property type="project" value="UniProtKB-SubCell"/>
</dbReference>
<reference evidence="9 10" key="1">
    <citation type="submission" date="2020-04" db="EMBL/GenBank/DDBJ databases">
        <title>Perkinsus olseni comparative genomics.</title>
        <authorList>
            <person name="Bogema D.R."/>
        </authorList>
    </citation>
    <scope>NUCLEOTIDE SEQUENCE [LARGE SCALE GENOMIC DNA]</scope>
    <source>
        <strain evidence="9">ATCC PRA-31</strain>
    </source>
</reference>
<feature type="transmembrane region" description="Helical" evidence="7">
    <location>
        <begin position="299"/>
        <end position="322"/>
    </location>
</feature>
<dbReference type="Proteomes" id="UP000572268">
    <property type="component" value="Unassembled WGS sequence"/>
</dbReference>
<evidence type="ECO:0000256" key="2">
    <source>
        <dbReference type="ARBA" id="ARBA00022475"/>
    </source>
</evidence>
<feature type="transmembrane region" description="Helical" evidence="7">
    <location>
        <begin position="328"/>
        <end position="348"/>
    </location>
</feature>
<evidence type="ECO:0000256" key="6">
    <source>
        <dbReference type="SAM" id="MobiDB-lite"/>
    </source>
</evidence>